<evidence type="ECO:0000256" key="2">
    <source>
        <dbReference type="ARBA" id="ARBA00022448"/>
    </source>
</evidence>
<organism evidence="10 11">
    <name type="scientific">Butyrivibrio hungatei</name>
    <dbReference type="NCBI Taxonomy" id="185008"/>
    <lineage>
        <taxon>Bacteria</taxon>
        <taxon>Bacillati</taxon>
        <taxon>Bacillota</taxon>
        <taxon>Clostridia</taxon>
        <taxon>Lachnospirales</taxon>
        <taxon>Lachnospiraceae</taxon>
        <taxon>Butyrivibrio</taxon>
    </lineage>
</organism>
<dbReference type="Proteomes" id="UP000179284">
    <property type="component" value="Chromosome I"/>
</dbReference>
<dbReference type="KEGG" id="bhu:bhn_I1803"/>
<dbReference type="InterPro" id="IPR043429">
    <property type="entry name" value="ArtM/GltK/GlnP/TcyL/YhdX-like"/>
</dbReference>
<keyword evidence="4 8" id="KW-0812">Transmembrane</keyword>
<evidence type="ECO:0000256" key="4">
    <source>
        <dbReference type="ARBA" id="ARBA00022692"/>
    </source>
</evidence>
<dbReference type="SUPFAM" id="SSF161098">
    <property type="entry name" value="MetI-like"/>
    <property type="match status" value="1"/>
</dbReference>
<evidence type="ECO:0000256" key="5">
    <source>
        <dbReference type="ARBA" id="ARBA00022970"/>
    </source>
</evidence>
<evidence type="ECO:0000256" key="8">
    <source>
        <dbReference type="RuleBase" id="RU363032"/>
    </source>
</evidence>
<dbReference type="PANTHER" id="PTHR30614:SF0">
    <property type="entry name" value="L-CYSTINE TRANSPORT SYSTEM PERMEASE PROTEIN TCYL"/>
    <property type="match status" value="1"/>
</dbReference>
<sequence>MLNEKTLELLMSSFPKILEYGLKVTLPLAALAFILSTVIAVLVAMVQYADVPIIKEICRLYIWIIRGTPLLVQLMVAFYGLPLLGIHSNPFVMAVIVFSINEGAYSAETMRAAMEAVPAGQLEAGYCVGMNYMQIMWHIILPQAFRTAFPSLFNALISMVKDTSLASSITVVEMFTKTKQLAGQSYNYLPLYIEVAFVYLIFCTILTFIQKKGEKILGNYGQRK</sequence>
<proteinExistence type="inferred from homology"/>
<protein>
    <submittedName>
        <fullName evidence="10">Amino acid ABC transporter permease protein</fullName>
    </submittedName>
</protein>
<keyword evidence="5" id="KW-0029">Amino-acid transport</keyword>
<dbReference type="PROSITE" id="PS50928">
    <property type="entry name" value="ABC_TM1"/>
    <property type="match status" value="1"/>
</dbReference>
<dbReference type="InterPro" id="IPR000515">
    <property type="entry name" value="MetI-like"/>
</dbReference>
<dbReference type="CDD" id="cd06261">
    <property type="entry name" value="TM_PBP2"/>
    <property type="match status" value="1"/>
</dbReference>
<evidence type="ECO:0000313" key="10">
    <source>
        <dbReference type="EMBL" id="AOZ96836.1"/>
    </source>
</evidence>
<name>A0A1D9P2L5_9FIRM</name>
<accession>A0A1D9P2L5</accession>
<gene>
    <name evidence="10" type="ORF">bhn_I1803</name>
</gene>
<evidence type="ECO:0000256" key="1">
    <source>
        <dbReference type="ARBA" id="ARBA00004651"/>
    </source>
</evidence>
<dbReference type="Pfam" id="PF00528">
    <property type="entry name" value="BPD_transp_1"/>
    <property type="match status" value="1"/>
</dbReference>
<keyword evidence="6 8" id="KW-1133">Transmembrane helix</keyword>
<evidence type="ECO:0000259" key="9">
    <source>
        <dbReference type="PROSITE" id="PS50928"/>
    </source>
</evidence>
<dbReference type="GO" id="GO:0022857">
    <property type="term" value="F:transmembrane transporter activity"/>
    <property type="evidence" value="ECO:0007669"/>
    <property type="project" value="InterPro"/>
</dbReference>
<keyword evidence="3" id="KW-1003">Cell membrane</keyword>
<keyword evidence="11" id="KW-1185">Reference proteome</keyword>
<evidence type="ECO:0000313" key="11">
    <source>
        <dbReference type="Proteomes" id="UP000179284"/>
    </source>
</evidence>
<dbReference type="NCBIfam" id="TIGR01726">
    <property type="entry name" value="HEQRo_perm_3TM"/>
    <property type="match status" value="1"/>
</dbReference>
<feature type="domain" description="ABC transmembrane type-1" evidence="9">
    <location>
        <begin position="22"/>
        <end position="210"/>
    </location>
</feature>
<evidence type="ECO:0000256" key="6">
    <source>
        <dbReference type="ARBA" id="ARBA00022989"/>
    </source>
</evidence>
<evidence type="ECO:0000256" key="7">
    <source>
        <dbReference type="ARBA" id="ARBA00023136"/>
    </source>
</evidence>
<dbReference type="GO" id="GO:0006865">
    <property type="term" value="P:amino acid transport"/>
    <property type="evidence" value="ECO:0007669"/>
    <property type="project" value="UniProtKB-KW"/>
</dbReference>
<dbReference type="RefSeq" id="WP_071176498.1">
    <property type="nucleotide sequence ID" value="NZ_CP017831.1"/>
</dbReference>
<comment type="similarity">
    <text evidence="8">Belongs to the binding-protein-dependent transport system permease family.</text>
</comment>
<feature type="transmembrane region" description="Helical" evidence="8">
    <location>
        <begin position="189"/>
        <end position="209"/>
    </location>
</feature>
<feature type="transmembrane region" description="Helical" evidence="8">
    <location>
        <begin position="20"/>
        <end position="48"/>
    </location>
</feature>
<reference evidence="11" key="1">
    <citation type="submission" date="2016-10" db="EMBL/GenBank/DDBJ databases">
        <title>The complete genome sequence of the rumen bacterium Butyrivibrio hungatei MB2003.</title>
        <authorList>
            <person name="Palevich N."/>
            <person name="Kelly W.J."/>
            <person name="Leahy S.C."/>
            <person name="Altermann E."/>
            <person name="Rakonjac J."/>
            <person name="Attwood G.T."/>
        </authorList>
    </citation>
    <scope>NUCLEOTIDE SEQUENCE [LARGE SCALE GENOMIC DNA]</scope>
    <source>
        <strain evidence="11">MB2003</strain>
    </source>
</reference>
<feature type="transmembrane region" description="Helical" evidence="8">
    <location>
        <begin position="60"/>
        <end position="81"/>
    </location>
</feature>
<keyword evidence="2 8" id="KW-0813">Transport</keyword>
<dbReference type="PANTHER" id="PTHR30614">
    <property type="entry name" value="MEMBRANE COMPONENT OF AMINO ACID ABC TRANSPORTER"/>
    <property type="match status" value="1"/>
</dbReference>
<keyword evidence="7 8" id="KW-0472">Membrane</keyword>
<dbReference type="Gene3D" id="1.10.3720.10">
    <property type="entry name" value="MetI-like"/>
    <property type="match status" value="1"/>
</dbReference>
<dbReference type="EMBL" id="CP017831">
    <property type="protein sequence ID" value="AOZ96836.1"/>
    <property type="molecule type" value="Genomic_DNA"/>
</dbReference>
<dbReference type="GO" id="GO:0043190">
    <property type="term" value="C:ATP-binding cassette (ABC) transporter complex"/>
    <property type="evidence" value="ECO:0007669"/>
    <property type="project" value="InterPro"/>
</dbReference>
<comment type="subcellular location">
    <subcellularLocation>
        <location evidence="1 8">Cell membrane</location>
        <topology evidence="1 8">Multi-pass membrane protein</topology>
    </subcellularLocation>
</comment>
<dbReference type="InterPro" id="IPR035906">
    <property type="entry name" value="MetI-like_sf"/>
</dbReference>
<dbReference type="OrthoDB" id="9787841at2"/>
<dbReference type="AlphaFoldDB" id="A0A1D9P2L5"/>
<evidence type="ECO:0000256" key="3">
    <source>
        <dbReference type="ARBA" id="ARBA00022475"/>
    </source>
</evidence>
<dbReference type="InterPro" id="IPR010065">
    <property type="entry name" value="AA_ABC_transptr_permease_3TM"/>
</dbReference>